<organism evidence="1 2">
    <name type="scientific">Pseudomonas mosselii</name>
    <dbReference type="NCBI Taxonomy" id="78327"/>
    <lineage>
        <taxon>Bacteria</taxon>
        <taxon>Pseudomonadati</taxon>
        <taxon>Pseudomonadota</taxon>
        <taxon>Gammaproteobacteria</taxon>
        <taxon>Pseudomonadales</taxon>
        <taxon>Pseudomonadaceae</taxon>
        <taxon>Pseudomonas</taxon>
    </lineage>
</organism>
<evidence type="ECO:0000313" key="2">
    <source>
        <dbReference type="Proteomes" id="UP000309819"/>
    </source>
</evidence>
<dbReference type="EMBL" id="VAUO01000009">
    <property type="protein sequence ID" value="TLP56618.1"/>
    <property type="molecule type" value="Genomic_DNA"/>
</dbReference>
<dbReference type="AlphaFoldDB" id="A0A5R8YT07"/>
<accession>A0A5R8YT07</accession>
<name>A0A5R8YT07_9PSED</name>
<evidence type="ECO:0008006" key="3">
    <source>
        <dbReference type="Google" id="ProtNLM"/>
    </source>
</evidence>
<keyword evidence="2" id="KW-1185">Reference proteome</keyword>
<sequence length="102" mass="11432">MNSSNKTDTDLDAEAARRALDYYLNPTPTTPNLEHTLWTLREGVTHQQANDHALQLLRCAAATAHETGTHLQGTTREVMFALMHMINMARALLEQRNAMTAE</sequence>
<gene>
    <name evidence="1" type="ORF">FEM01_18090</name>
</gene>
<dbReference type="RefSeq" id="WP_138220853.1">
    <property type="nucleotide sequence ID" value="NZ_VAUO01000009.1"/>
</dbReference>
<comment type="caution">
    <text evidence="1">The sequence shown here is derived from an EMBL/GenBank/DDBJ whole genome shotgun (WGS) entry which is preliminary data.</text>
</comment>
<dbReference type="Pfam" id="PF19619">
    <property type="entry name" value="DUF6124"/>
    <property type="match status" value="1"/>
</dbReference>
<dbReference type="Proteomes" id="UP000309819">
    <property type="component" value="Unassembled WGS sequence"/>
</dbReference>
<reference evidence="1 2" key="1">
    <citation type="submission" date="2019-05" db="EMBL/GenBank/DDBJ databases">
        <title>Pseudomonas sp. SC006 isolated from lettuce that can produce HBGAs.</title>
        <authorList>
            <person name="Wang D."/>
            <person name="Liao N."/>
            <person name="Liu D."/>
            <person name="Zhang Z."/>
            <person name="Zou S."/>
        </authorList>
    </citation>
    <scope>NUCLEOTIDE SEQUENCE [LARGE SCALE GENOMIC DNA]</scope>
    <source>
        <strain evidence="1 2">SC006</strain>
    </source>
</reference>
<dbReference type="OrthoDB" id="6994083at2"/>
<proteinExistence type="predicted"/>
<evidence type="ECO:0000313" key="1">
    <source>
        <dbReference type="EMBL" id="TLP56618.1"/>
    </source>
</evidence>
<protein>
    <recommendedName>
        <fullName evidence="3">DUF3077 domain-containing protein</fullName>
    </recommendedName>
</protein>